<organism evidence="1 2">
    <name type="scientific">Caenorhabditis auriculariae</name>
    <dbReference type="NCBI Taxonomy" id="2777116"/>
    <lineage>
        <taxon>Eukaryota</taxon>
        <taxon>Metazoa</taxon>
        <taxon>Ecdysozoa</taxon>
        <taxon>Nematoda</taxon>
        <taxon>Chromadorea</taxon>
        <taxon>Rhabditida</taxon>
        <taxon>Rhabditina</taxon>
        <taxon>Rhabditomorpha</taxon>
        <taxon>Rhabditoidea</taxon>
        <taxon>Rhabditidae</taxon>
        <taxon>Peloderinae</taxon>
        <taxon>Caenorhabditis</taxon>
    </lineage>
</organism>
<name>A0A8S1HRG3_9PELO</name>
<evidence type="ECO:0000313" key="2">
    <source>
        <dbReference type="Proteomes" id="UP000835052"/>
    </source>
</evidence>
<dbReference type="Proteomes" id="UP000835052">
    <property type="component" value="Unassembled WGS sequence"/>
</dbReference>
<sequence>MIRESQMVVINNVFSFFQTIKDQEDCWEFLHKNLTPGTTLILHPTIDEATSHLNLSFDPFEWIELCDTSKECNDFAGDDEEMFDDAAAMYKYIVRGSS</sequence>
<accession>A0A8S1HRG3</accession>
<comment type="caution">
    <text evidence="1">The sequence shown here is derived from an EMBL/GenBank/DDBJ whole genome shotgun (WGS) entry which is preliminary data.</text>
</comment>
<dbReference type="AlphaFoldDB" id="A0A8S1HRG3"/>
<proteinExistence type="predicted"/>
<evidence type="ECO:0000313" key="1">
    <source>
        <dbReference type="EMBL" id="CAD6197959.1"/>
    </source>
</evidence>
<gene>
    <name evidence="1" type="ORF">CAUJ_LOCUS13866</name>
</gene>
<dbReference type="EMBL" id="CAJGYM010000110">
    <property type="protein sequence ID" value="CAD6197959.1"/>
    <property type="molecule type" value="Genomic_DNA"/>
</dbReference>
<keyword evidence="2" id="KW-1185">Reference proteome</keyword>
<protein>
    <submittedName>
        <fullName evidence="1">Uncharacterized protein</fullName>
    </submittedName>
</protein>
<reference evidence="1" key="1">
    <citation type="submission" date="2020-10" db="EMBL/GenBank/DDBJ databases">
        <authorList>
            <person name="Kikuchi T."/>
        </authorList>
    </citation>
    <scope>NUCLEOTIDE SEQUENCE</scope>
    <source>
        <strain evidence="1">NKZ352</strain>
    </source>
</reference>
<dbReference type="OrthoDB" id="15794at2759"/>